<reference evidence="1" key="1">
    <citation type="submission" date="2020-05" db="EMBL/GenBank/DDBJ databases">
        <authorList>
            <person name="Chiriac C."/>
            <person name="Salcher M."/>
            <person name="Ghai R."/>
            <person name="Kavagutti S V."/>
        </authorList>
    </citation>
    <scope>NUCLEOTIDE SEQUENCE</scope>
</reference>
<evidence type="ECO:0000313" key="1">
    <source>
        <dbReference type="EMBL" id="CAB5221319.1"/>
    </source>
</evidence>
<accession>A0A6J7WTA2</accession>
<sequence length="126" mass="13894">MNIVSPLAVSYSKNLSFSFSNTLRNEAVNLNNFASANYIIDVNGTIYQGAQANDDQATIIIIGGDDRFIGEKAERLSSSFFYTEPQKIVLYKILKEAAHYSASASITSDNDKLDIALNALYKNLSR</sequence>
<name>A0A6J7WTA2_9CAUD</name>
<protein>
    <submittedName>
        <fullName evidence="1">Uncharacterized protein</fullName>
    </submittedName>
</protein>
<dbReference type="EMBL" id="LR798287">
    <property type="protein sequence ID" value="CAB5221319.1"/>
    <property type="molecule type" value="Genomic_DNA"/>
</dbReference>
<gene>
    <name evidence="1" type="ORF">UFOVP245_125</name>
</gene>
<organism evidence="1">
    <name type="scientific">uncultured Caudovirales phage</name>
    <dbReference type="NCBI Taxonomy" id="2100421"/>
    <lineage>
        <taxon>Viruses</taxon>
        <taxon>Duplodnaviria</taxon>
        <taxon>Heunggongvirae</taxon>
        <taxon>Uroviricota</taxon>
        <taxon>Caudoviricetes</taxon>
        <taxon>Peduoviridae</taxon>
        <taxon>Maltschvirus</taxon>
        <taxon>Maltschvirus maltsch</taxon>
    </lineage>
</organism>
<proteinExistence type="predicted"/>